<keyword evidence="3" id="KW-1185">Reference proteome</keyword>
<comment type="caution">
    <text evidence="2">The sequence shown here is derived from an EMBL/GenBank/DDBJ whole genome shotgun (WGS) entry which is preliminary data.</text>
</comment>
<keyword evidence="1" id="KW-0812">Transmembrane</keyword>
<name>A0A7Y9I3Z6_9ACTN</name>
<organism evidence="2 3">
    <name type="scientific">Microlunatus parietis</name>
    <dbReference type="NCBI Taxonomy" id="682979"/>
    <lineage>
        <taxon>Bacteria</taxon>
        <taxon>Bacillati</taxon>
        <taxon>Actinomycetota</taxon>
        <taxon>Actinomycetes</taxon>
        <taxon>Propionibacteriales</taxon>
        <taxon>Propionibacteriaceae</taxon>
        <taxon>Microlunatus</taxon>
    </lineage>
</organism>
<evidence type="ECO:0000256" key="1">
    <source>
        <dbReference type="SAM" id="Phobius"/>
    </source>
</evidence>
<dbReference type="EMBL" id="JACCBU010000001">
    <property type="protein sequence ID" value="NYE69550.1"/>
    <property type="molecule type" value="Genomic_DNA"/>
</dbReference>
<protein>
    <submittedName>
        <fullName evidence="2">Uncharacterized protein</fullName>
    </submittedName>
</protein>
<proteinExistence type="predicted"/>
<dbReference type="RefSeq" id="WP_218871063.1">
    <property type="nucleotide sequence ID" value="NZ_JACCBU010000001.1"/>
</dbReference>
<reference evidence="2 3" key="1">
    <citation type="submission" date="2020-07" db="EMBL/GenBank/DDBJ databases">
        <title>Sequencing the genomes of 1000 actinobacteria strains.</title>
        <authorList>
            <person name="Klenk H.-P."/>
        </authorList>
    </citation>
    <scope>NUCLEOTIDE SEQUENCE [LARGE SCALE GENOMIC DNA]</scope>
    <source>
        <strain evidence="2 3">DSM 22083</strain>
    </source>
</reference>
<accession>A0A7Y9I3Z6</accession>
<feature type="transmembrane region" description="Helical" evidence="1">
    <location>
        <begin position="85"/>
        <end position="107"/>
    </location>
</feature>
<dbReference type="Proteomes" id="UP000569914">
    <property type="component" value="Unassembled WGS sequence"/>
</dbReference>
<gene>
    <name evidence="2" type="ORF">BKA15_000879</name>
</gene>
<dbReference type="AlphaFoldDB" id="A0A7Y9I3Z6"/>
<evidence type="ECO:0000313" key="2">
    <source>
        <dbReference type="EMBL" id="NYE69550.1"/>
    </source>
</evidence>
<keyword evidence="1" id="KW-1133">Transmembrane helix</keyword>
<feature type="transmembrane region" description="Helical" evidence="1">
    <location>
        <begin position="27"/>
        <end position="48"/>
    </location>
</feature>
<keyword evidence="1" id="KW-0472">Membrane</keyword>
<evidence type="ECO:0000313" key="3">
    <source>
        <dbReference type="Proteomes" id="UP000569914"/>
    </source>
</evidence>
<feature type="transmembrane region" description="Helical" evidence="1">
    <location>
        <begin position="54"/>
        <end position="78"/>
    </location>
</feature>
<feature type="transmembrane region" description="Helical" evidence="1">
    <location>
        <begin position="119"/>
        <end position="140"/>
    </location>
</feature>
<sequence length="150" mass="15538">MSESVATRRPSAARSVVTAEATPALQVVRGLVAAAVLLSADIHLVLYLDGFSDIPVIGPLFLVNVVAGLIIGVALLIIRHWFLAFVAAGFGAATFAAYLISATVGLFGVQEQNWDAQAVLAAVAEVVAAVGGVVLMVVWLRSRTRANTVG</sequence>